<feature type="transmembrane region" description="Helical" evidence="1">
    <location>
        <begin position="128"/>
        <end position="150"/>
    </location>
</feature>
<gene>
    <name evidence="2" type="ORF">IPN91_10810</name>
</gene>
<feature type="transmembrane region" description="Helical" evidence="1">
    <location>
        <begin position="51"/>
        <end position="75"/>
    </location>
</feature>
<keyword evidence="1" id="KW-0472">Membrane</keyword>
<evidence type="ECO:0000256" key="1">
    <source>
        <dbReference type="SAM" id="Phobius"/>
    </source>
</evidence>
<dbReference type="EMBL" id="JADKCH010000012">
    <property type="protein sequence ID" value="MBK8573118.1"/>
    <property type="molecule type" value="Genomic_DNA"/>
</dbReference>
<dbReference type="AlphaFoldDB" id="A0A936F2Y7"/>
<comment type="caution">
    <text evidence="2">The sequence shown here is derived from an EMBL/GenBank/DDBJ whole genome shotgun (WGS) entry which is preliminary data.</text>
</comment>
<protein>
    <submittedName>
        <fullName evidence="2">Uncharacterized protein</fullName>
    </submittedName>
</protein>
<organism evidence="2 3">
    <name type="scientific">Candidatus Geothrix odensensis</name>
    <dbReference type="NCBI Taxonomy" id="2954440"/>
    <lineage>
        <taxon>Bacteria</taxon>
        <taxon>Pseudomonadati</taxon>
        <taxon>Acidobacteriota</taxon>
        <taxon>Holophagae</taxon>
        <taxon>Holophagales</taxon>
        <taxon>Holophagaceae</taxon>
        <taxon>Geothrix</taxon>
    </lineage>
</organism>
<sequence length="164" mass="17596">MAQGLVLGTLAGEAAALAYMATRAESPSLRGILRRAGGPPLSRLLRAYDDFVVGGTLSEFVSTVAFSLPVVLFGWRYSPTAAGHFSLSHRLIWAPVMMLGSALAQVLYKRLAGPDGLDLYKHKIFKSFWLLLSGLTLVGLGLGIALPLLLQPFMKKTGLAHMLT</sequence>
<dbReference type="Proteomes" id="UP000709959">
    <property type="component" value="Unassembled WGS sequence"/>
</dbReference>
<reference evidence="2 3" key="1">
    <citation type="submission" date="2020-10" db="EMBL/GenBank/DDBJ databases">
        <title>Connecting structure to function with the recovery of over 1000 high-quality activated sludge metagenome-assembled genomes encoding full-length rRNA genes using long-read sequencing.</title>
        <authorList>
            <person name="Singleton C.M."/>
            <person name="Petriglieri F."/>
            <person name="Kristensen J.M."/>
            <person name="Kirkegaard R.H."/>
            <person name="Michaelsen T.Y."/>
            <person name="Andersen M.H."/>
            <person name="Karst S.M."/>
            <person name="Dueholm M.S."/>
            <person name="Nielsen P.H."/>
            <person name="Albertsen M."/>
        </authorList>
    </citation>
    <scope>NUCLEOTIDE SEQUENCE [LARGE SCALE GENOMIC DNA]</scope>
    <source>
        <strain evidence="2">OdNE_18-Q3-R46-58_MAXAC.008</strain>
    </source>
</reference>
<keyword evidence="1" id="KW-0812">Transmembrane</keyword>
<name>A0A936F2Y7_9BACT</name>
<proteinExistence type="predicted"/>
<keyword evidence="1" id="KW-1133">Transmembrane helix</keyword>
<accession>A0A936F2Y7</accession>
<feature type="transmembrane region" description="Helical" evidence="1">
    <location>
        <begin position="87"/>
        <end position="108"/>
    </location>
</feature>
<evidence type="ECO:0000313" key="3">
    <source>
        <dbReference type="Proteomes" id="UP000709959"/>
    </source>
</evidence>
<evidence type="ECO:0000313" key="2">
    <source>
        <dbReference type="EMBL" id="MBK8573118.1"/>
    </source>
</evidence>